<dbReference type="EMBL" id="UOEU01000693">
    <property type="protein sequence ID" value="VAW38058.1"/>
    <property type="molecule type" value="Genomic_DNA"/>
</dbReference>
<gene>
    <name evidence="1" type="ORF">MNBD_CHLOROFLEXI01-1433</name>
</gene>
<dbReference type="AlphaFoldDB" id="A0A3B0V3G7"/>
<evidence type="ECO:0000313" key="1">
    <source>
        <dbReference type="EMBL" id="VAW38058.1"/>
    </source>
</evidence>
<name>A0A3B0V3G7_9ZZZZ</name>
<feature type="non-terminal residue" evidence="1">
    <location>
        <position position="1"/>
    </location>
</feature>
<accession>A0A3B0V3G7</accession>
<proteinExistence type="predicted"/>
<protein>
    <submittedName>
        <fullName evidence="1">Uncharacterized protein</fullName>
    </submittedName>
</protein>
<sequence>PATYLVTTAVHDGRSHQCYDYHKQAYTFRVSQGMTQELDGLVVLPAQWQGTNLV</sequence>
<organism evidence="1">
    <name type="scientific">hydrothermal vent metagenome</name>
    <dbReference type="NCBI Taxonomy" id="652676"/>
    <lineage>
        <taxon>unclassified sequences</taxon>
        <taxon>metagenomes</taxon>
        <taxon>ecological metagenomes</taxon>
    </lineage>
</organism>
<reference evidence="1" key="1">
    <citation type="submission" date="2018-06" db="EMBL/GenBank/DDBJ databases">
        <authorList>
            <person name="Zhirakovskaya E."/>
        </authorList>
    </citation>
    <scope>NUCLEOTIDE SEQUENCE</scope>
</reference>